<evidence type="ECO:0000256" key="6">
    <source>
        <dbReference type="SAM" id="MobiDB-lite"/>
    </source>
</evidence>
<dbReference type="InterPro" id="IPR000727">
    <property type="entry name" value="T_SNARE_dom"/>
</dbReference>
<dbReference type="PROSITE" id="PS50192">
    <property type="entry name" value="T_SNARE"/>
    <property type="match status" value="1"/>
</dbReference>
<dbReference type="GO" id="GO:0005737">
    <property type="term" value="C:cytoplasm"/>
    <property type="evidence" value="ECO:0007669"/>
    <property type="project" value="UniProtKB-ARBA"/>
</dbReference>
<dbReference type="CDD" id="cd15859">
    <property type="entry name" value="SNARE_SYN8"/>
    <property type="match status" value="1"/>
</dbReference>
<dbReference type="GO" id="GO:0012505">
    <property type="term" value="C:endomembrane system"/>
    <property type="evidence" value="ECO:0007669"/>
    <property type="project" value="UniProtKB-ARBA"/>
</dbReference>
<keyword evidence="4 7" id="KW-1133">Transmembrane helix</keyword>
<evidence type="ECO:0000256" key="1">
    <source>
        <dbReference type="ARBA" id="ARBA00004167"/>
    </source>
</evidence>
<feature type="region of interest" description="Disordered" evidence="6">
    <location>
        <begin position="1"/>
        <end position="62"/>
    </location>
</feature>
<feature type="transmembrane region" description="Helical" evidence="7">
    <location>
        <begin position="140"/>
        <end position="158"/>
    </location>
</feature>
<sequence>MAAMQTSASALRNQWDRAKRMLGDDGKGIEDLPPVRRPESPTTASKGKGSMPAPPSPTFEPEEEMVVQRQMMDEQDTHLDTLSHSIRRQREISENIGSELDVHTGLLEDLEVGLDRTAGSLGGARRRLETVGRGARENCSAVTIAILIVVLLILIVIFKT</sequence>
<keyword evidence="3 7" id="KW-0812">Transmembrane</keyword>
<evidence type="ECO:0000256" key="4">
    <source>
        <dbReference type="ARBA" id="ARBA00022989"/>
    </source>
</evidence>
<proteinExistence type="predicted"/>
<evidence type="ECO:0000256" key="3">
    <source>
        <dbReference type="ARBA" id="ARBA00022692"/>
    </source>
</evidence>
<comment type="subcellular location">
    <subcellularLocation>
        <location evidence="1">Membrane</location>
        <topology evidence="1">Single-pass membrane protein</topology>
    </subcellularLocation>
</comment>
<dbReference type="AlphaFoldDB" id="A0A9P6E1Z7"/>
<reference evidence="9" key="1">
    <citation type="journal article" date="2020" name="Nat. Commun.">
        <title>Large-scale genome sequencing of mycorrhizal fungi provides insights into the early evolution of symbiotic traits.</title>
        <authorList>
            <person name="Miyauchi S."/>
            <person name="Kiss E."/>
            <person name="Kuo A."/>
            <person name="Drula E."/>
            <person name="Kohler A."/>
            <person name="Sanchez-Garcia M."/>
            <person name="Morin E."/>
            <person name="Andreopoulos B."/>
            <person name="Barry K.W."/>
            <person name="Bonito G."/>
            <person name="Buee M."/>
            <person name="Carver A."/>
            <person name="Chen C."/>
            <person name="Cichocki N."/>
            <person name="Clum A."/>
            <person name="Culley D."/>
            <person name="Crous P.W."/>
            <person name="Fauchery L."/>
            <person name="Girlanda M."/>
            <person name="Hayes R.D."/>
            <person name="Keri Z."/>
            <person name="LaButti K."/>
            <person name="Lipzen A."/>
            <person name="Lombard V."/>
            <person name="Magnuson J."/>
            <person name="Maillard F."/>
            <person name="Murat C."/>
            <person name="Nolan M."/>
            <person name="Ohm R.A."/>
            <person name="Pangilinan J."/>
            <person name="Pereira M.F."/>
            <person name="Perotto S."/>
            <person name="Peter M."/>
            <person name="Pfister S."/>
            <person name="Riley R."/>
            <person name="Sitrit Y."/>
            <person name="Stielow J.B."/>
            <person name="Szollosi G."/>
            <person name="Zifcakova L."/>
            <person name="Stursova M."/>
            <person name="Spatafora J.W."/>
            <person name="Tedersoo L."/>
            <person name="Vaario L.M."/>
            <person name="Yamada A."/>
            <person name="Yan M."/>
            <person name="Wang P."/>
            <person name="Xu J."/>
            <person name="Bruns T."/>
            <person name="Baldrian P."/>
            <person name="Vilgalys R."/>
            <person name="Dunand C."/>
            <person name="Henrissat B."/>
            <person name="Grigoriev I.V."/>
            <person name="Hibbett D."/>
            <person name="Nagy L.G."/>
            <person name="Martin F.M."/>
        </authorList>
    </citation>
    <scope>NUCLEOTIDE SEQUENCE</scope>
    <source>
        <strain evidence="9">UP504</strain>
    </source>
</reference>
<name>A0A9P6E1Z7_9AGAM</name>
<comment type="caution">
    <text evidence="9">The sequence shown here is derived from an EMBL/GenBank/DDBJ whole genome shotgun (WGS) entry which is preliminary data.</text>
</comment>
<protein>
    <recommendedName>
        <fullName evidence="8">t-SNARE coiled-coil homology domain-containing protein</fullName>
    </recommendedName>
</protein>
<accession>A0A9P6E1Z7</accession>
<dbReference type="PANTHER" id="PTHR12791">
    <property type="entry name" value="GOLGI SNARE BET1-RELATED"/>
    <property type="match status" value="1"/>
</dbReference>
<evidence type="ECO:0000256" key="2">
    <source>
        <dbReference type="ARBA" id="ARBA00022448"/>
    </source>
</evidence>
<dbReference type="SUPFAM" id="SSF58038">
    <property type="entry name" value="SNARE fusion complex"/>
    <property type="match status" value="1"/>
</dbReference>
<dbReference type="Gene3D" id="1.20.5.110">
    <property type="match status" value="1"/>
</dbReference>
<feature type="compositionally biased region" description="Polar residues" evidence="6">
    <location>
        <begin position="1"/>
        <end position="12"/>
    </location>
</feature>
<dbReference type="OrthoDB" id="244190at2759"/>
<dbReference type="GO" id="GO:0016020">
    <property type="term" value="C:membrane"/>
    <property type="evidence" value="ECO:0007669"/>
    <property type="project" value="UniProtKB-SubCell"/>
</dbReference>
<dbReference type="Proteomes" id="UP000886523">
    <property type="component" value="Unassembled WGS sequence"/>
</dbReference>
<evidence type="ECO:0000256" key="7">
    <source>
        <dbReference type="SAM" id="Phobius"/>
    </source>
</evidence>
<keyword evidence="2" id="KW-0813">Transport</keyword>
<dbReference type="SMART" id="SM00397">
    <property type="entry name" value="t_SNARE"/>
    <property type="match status" value="1"/>
</dbReference>
<evidence type="ECO:0000313" key="10">
    <source>
        <dbReference type="Proteomes" id="UP000886523"/>
    </source>
</evidence>
<keyword evidence="10" id="KW-1185">Reference proteome</keyword>
<keyword evidence="5 7" id="KW-0472">Membrane</keyword>
<organism evidence="9 10">
    <name type="scientific">Hydnum rufescens UP504</name>
    <dbReference type="NCBI Taxonomy" id="1448309"/>
    <lineage>
        <taxon>Eukaryota</taxon>
        <taxon>Fungi</taxon>
        <taxon>Dikarya</taxon>
        <taxon>Basidiomycota</taxon>
        <taxon>Agaricomycotina</taxon>
        <taxon>Agaricomycetes</taxon>
        <taxon>Cantharellales</taxon>
        <taxon>Hydnaceae</taxon>
        <taxon>Hydnum</taxon>
    </lineage>
</organism>
<gene>
    <name evidence="9" type="ORF">BS47DRAFT_1337142</name>
</gene>
<feature type="domain" description="T-SNARE coiled-coil homology" evidence="8">
    <location>
        <begin position="69"/>
        <end position="131"/>
    </location>
</feature>
<feature type="compositionally biased region" description="Basic and acidic residues" evidence="6">
    <location>
        <begin position="14"/>
        <end position="39"/>
    </location>
</feature>
<evidence type="ECO:0000256" key="5">
    <source>
        <dbReference type="ARBA" id="ARBA00023136"/>
    </source>
</evidence>
<evidence type="ECO:0000313" key="9">
    <source>
        <dbReference type="EMBL" id="KAF9519385.1"/>
    </source>
</evidence>
<dbReference type="EMBL" id="MU128918">
    <property type="protein sequence ID" value="KAF9519385.1"/>
    <property type="molecule type" value="Genomic_DNA"/>
</dbReference>
<evidence type="ECO:0000259" key="8">
    <source>
        <dbReference type="PROSITE" id="PS50192"/>
    </source>
</evidence>